<keyword evidence="3" id="KW-1185">Reference proteome</keyword>
<dbReference type="GO" id="GO:0002244">
    <property type="term" value="P:hematopoietic progenitor cell differentiation"/>
    <property type="evidence" value="ECO:0007669"/>
    <property type="project" value="TreeGrafter"/>
</dbReference>
<dbReference type="PANTHER" id="PTHR22895:SF0">
    <property type="entry name" value="ARMADILLO REPEAT-CONTAINING PROTEIN 6"/>
    <property type="match status" value="1"/>
</dbReference>
<sequence length="448" mass="49659">MVRVITQETFNEVVKENLELDMSPEEAIEDAVEQFEAQGVDLSNIVKEVMDNIPGESKNKLKSCLDNLGKLIKTSSAKENEIITELKILKEECNKSLAHKVFAGSNGAYSMLVDILEMYSGNYDIALAALNTIIALMNGNPDLLEKRGINVIINYLDTQKNADIQIKVLEWTKVCCIKHEQNRQDIFDMKILARLTKLLHMADVPPGVVKNVCCVARALTLDDDIRVQFGKAHEHARELASEILCTLTDLLQKFKGDKEMVSDIILTLTALIVRNEFCQKVEEAGGITFVMDVFVNFHDNEKLTRQCLKLVKGLAGNDDVKVHLVQKGIGPLIVSSMHRHEKSAGVVGAGCSTIAALCLRCSANSILLYDAGAPEVILQGMKIHNKDADVQKQGSWAIRNMVSRDKSLCLEFLKLGAEDILRTAIKNHGKKIDYDAKAALRDLNCAIE</sequence>
<dbReference type="SUPFAM" id="SSF48371">
    <property type="entry name" value="ARM repeat"/>
    <property type="match status" value="1"/>
</dbReference>
<accession>A0AAD8E3W1</accession>
<reference evidence="2" key="1">
    <citation type="journal article" date="2023" name="IScience">
        <title>Live-bearing cockroach genome reveals convergent evolutionary mechanisms linked to viviparity in insects and beyond.</title>
        <authorList>
            <person name="Fouks B."/>
            <person name="Harrison M.C."/>
            <person name="Mikhailova A.A."/>
            <person name="Marchal E."/>
            <person name="English S."/>
            <person name="Carruthers M."/>
            <person name="Jennings E.C."/>
            <person name="Chiamaka E.L."/>
            <person name="Frigard R.A."/>
            <person name="Pippel M."/>
            <person name="Attardo G.M."/>
            <person name="Benoit J.B."/>
            <person name="Bornberg-Bauer E."/>
            <person name="Tobe S.S."/>
        </authorList>
    </citation>
    <scope>NUCLEOTIDE SEQUENCE</scope>
    <source>
        <strain evidence="2">Stay&amp;Tobe</strain>
    </source>
</reference>
<dbReference type="AlphaFoldDB" id="A0AAD8E3W1"/>
<dbReference type="InterPro" id="IPR011989">
    <property type="entry name" value="ARM-like"/>
</dbReference>
<comment type="caution">
    <text evidence="2">The sequence shown here is derived from an EMBL/GenBank/DDBJ whole genome shotgun (WGS) entry which is preliminary data.</text>
</comment>
<dbReference type="Proteomes" id="UP001233999">
    <property type="component" value="Unassembled WGS sequence"/>
</dbReference>
<dbReference type="EMBL" id="JASPKZ010009826">
    <property type="protein sequence ID" value="KAJ9575652.1"/>
    <property type="molecule type" value="Genomic_DNA"/>
</dbReference>
<proteinExistence type="predicted"/>
<name>A0AAD8E3W1_DIPPU</name>
<dbReference type="PANTHER" id="PTHR22895">
    <property type="entry name" value="ARMADILLO REPEAT-CONTAINING PROTEIN 6"/>
    <property type="match status" value="1"/>
</dbReference>
<gene>
    <name evidence="2" type="ORF">L9F63_007481</name>
</gene>
<protein>
    <recommendedName>
        <fullName evidence="4">Armadillo repeat-containing protein 6</fullName>
    </recommendedName>
</protein>
<dbReference type="InterPro" id="IPR000225">
    <property type="entry name" value="Armadillo"/>
</dbReference>
<keyword evidence="1" id="KW-0677">Repeat</keyword>
<evidence type="ECO:0000313" key="2">
    <source>
        <dbReference type="EMBL" id="KAJ9575652.1"/>
    </source>
</evidence>
<evidence type="ECO:0008006" key="4">
    <source>
        <dbReference type="Google" id="ProtNLM"/>
    </source>
</evidence>
<evidence type="ECO:0000313" key="3">
    <source>
        <dbReference type="Proteomes" id="UP001233999"/>
    </source>
</evidence>
<dbReference type="Gene3D" id="1.25.10.10">
    <property type="entry name" value="Leucine-rich Repeat Variant"/>
    <property type="match status" value="2"/>
</dbReference>
<dbReference type="SMART" id="SM00185">
    <property type="entry name" value="ARM"/>
    <property type="match status" value="5"/>
</dbReference>
<reference evidence="2" key="2">
    <citation type="submission" date="2023-05" db="EMBL/GenBank/DDBJ databases">
        <authorList>
            <person name="Fouks B."/>
        </authorList>
    </citation>
    <scope>NUCLEOTIDE SEQUENCE</scope>
    <source>
        <strain evidence="2">Stay&amp;Tobe</strain>
        <tissue evidence="2">Testes</tissue>
    </source>
</reference>
<evidence type="ECO:0000256" key="1">
    <source>
        <dbReference type="ARBA" id="ARBA00022737"/>
    </source>
</evidence>
<dbReference type="InterPro" id="IPR016024">
    <property type="entry name" value="ARM-type_fold"/>
</dbReference>
<organism evidence="2 3">
    <name type="scientific">Diploptera punctata</name>
    <name type="common">Pacific beetle cockroach</name>
    <dbReference type="NCBI Taxonomy" id="6984"/>
    <lineage>
        <taxon>Eukaryota</taxon>
        <taxon>Metazoa</taxon>
        <taxon>Ecdysozoa</taxon>
        <taxon>Arthropoda</taxon>
        <taxon>Hexapoda</taxon>
        <taxon>Insecta</taxon>
        <taxon>Pterygota</taxon>
        <taxon>Neoptera</taxon>
        <taxon>Polyneoptera</taxon>
        <taxon>Dictyoptera</taxon>
        <taxon>Blattodea</taxon>
        <taxon>Blaberoidea</taxon>
        <taxon>Blaberidae</taxon>
        <taxon>Diplopterinae</taxon>
        <taxon>Diploptera</taxon>
    </lineage>
</organism>